<protein>
    <submittedName>
        <fullName evidence="2">MarR family winged helix-turn-helix transcriptional regulator</fullName>
    </submittedName>
</protein>
<evidence type="ECO:0000259" key="1">
    <source>
        <dbReference type="PROSITE" id="PS50995"/>
    </source>
</evidence>
<dbReference type="InterPro" id="IPR000835">
    <property type="entry name" value="HTH_MarR-typ"/>
</dbReference>
<reference evidence="2 3" key="1">
    <citation type="submission" date="2024-11" db="EMBL/GenBank/DDBJ databases">
        <title>The Natural Products Discovery Center: Release of the First 8490 Sequenced Strains for Exploring Actinobacteria Biosynthetic Diversity.</title>
        <authorList>
            <person name="Kalkreuter E."/>
            <person name="Kautsar S.A."/>
            <person name="Yang D."/>
            <person name="Bader C.D."/>
            <person name="Teijaro C.N."/>
            <person name="Fluegel L."/>
            <person name="Davis C.M."/>
            <person name="Simpson J.R."/>
            <person name="Lauterbach L."/>
            <person name="Steele A.D."/>
            <person name="Gui C."/>
            <person name="Meng S."/>
            <person name="Li G."/>
            <person name="Viehrig K."/>
            <person name="Ye F."/>
            <person name="Su P."/>
            <person name="Kiefer A.F."/>
            <person name="Nichols A."/>
            <person name="Cepeda A.J."/>
            <person name="Yan W."/>
            <person name="Fan B."/>
            <person name="Jiang Y."/>
            <person name="Adhikari A."/>
            <person name="Zheng C.-J."/>
            <person name="Schuster L."/>
            <person name="Cowan T.M."/>
            <person name="Smanski M.J."/>
            <person name="Chevrette M.G."/>
            <person name="De Carvalho L.P.S."/>
            <person name="Shen B."/>
        </authorList>
    </citation>
    <scope>NUCLEOTIDE SEQUENCE [LARGE SCALE GENOMIC DNA]</scope>
    <source>
        <strain evidence="2 3">NPDC020863</strain>
    </source>
</reference>
<dbReference type="SUPFAM" id="SSF46785">
    <property type="entry name" value="Winged helix' DNA-binding domain"/>
    <property type="match status" value="1"/>
</dbReference>
<organism evidence="2 3">
    <name type="scientific">Streptomyces milbemycinicus</name>
    <dbReference type="NCBI Taxonomy" id="476552"/>
    <lineage>
        <taxon>Bacteria</taxon>
        <taxon>Bacillati</taxon>
        <taxon>Actinomycetota</taxon>
        <taxon>Actinomycetes</taxon>
        <taxon>Kitasatosporales</taxon>
        <taxon>Streptomycetaceae</taxon>
        <taxon>Streptomyces</taxon>
    </lineage>
</organism>
<dbReference type="Gene3D" id="1.10.10.10">
    <property type="entry name" value="Winged helix-like DNA-binding domain superfamily/Winged helix DNA-binding domain"/>
    <property type="match status" value="1"/>
</dbReference>
<evidence type="ECO:0000313" key="2">
    <source>
        <dbReference type="EMBL" id="MFK4268487.1"/>
    </source>
</evidence>
<dbReference type="Pfam" id="PF12802">
    <property type="entry name" value="MarR_2"/>
    <property type="match status" value="1"/>
</dbReference>
<dbReference type="InterPro" id="IPR036390">
    <property type="entry name" value="WH_DNA-bd_sf"/>
</dbReference>
<proteinExistence type="predicted"/>
<dbReference type="SMART" id="SM00347">
    <property type="entry name" value="HTH_MARR"/>
    <property type="match status" value="1"/>
</dbReference>
<gene>
    <name evidence="2" type="ORF">ACI2L5_26595</name>
</gene>
<evidence type="ECO:0000313" key="3">
    <source>
        <dbReference type="Proteomes" id="UP001620295"/>
    </source>
</evidence>
<feature type="domain" description="HTH marR-type" evidence="1">
    <location>
        <begin position="4"/>
        <end position="137"/>
    </location>
</feature>
<dbReference type="EMBL" id="JBJDQH010000009">
    <property type="protein sequence ID" value="MFK4268487.1"/>
    <property type="molecule type" value="Genomic_DNA"/>
</dbReference>
<accession>A0ABW8LRE9</accession>
<keyword evidence="3" id="KW-1185">Reference proteome</keyword>
<dbReference type="InterPro" id="IPR039422">
    <property type="entry name" value="MarR/SlyA-like"/>
</dbReference>
<dbReference type="PANTHER" id="PTHR33164:SF43">
    <property type="entry name" value="HTH-TYPE TRANSCRIPTIONAL REPRESSOR YETL"/>
    <property type="match status" value="1"/>
</dbReference>
<comment type="caution">
    <text evidence="2">The sequence shown here is derived from an EMBL/GenBank/DDBJ whole genome shotgun (WGS) entry which is preliminary data.</text>
</comment>
<sequence length="154" mass="16359">MEPVEEVRYLILAAQREGNRRLARGLRPLGVTPAQAEVLRLLADRQPLTMSGLGDLLVCESGSNPSRLVDRLVAAGLVQRVPSSQDRRQVELTLTGAGGVIARDVAVIEAELYREIEAAGASHDLSGVLGFLRSLVEGQSAGDAVARRAGRPVA</sequence>
<dbReference type="Proteomes" id="UP001620295">
    <property type="component" value="Unassembled WGS sequence"/>
</dbReference>
<dbReference type="PROSITE" id="PS50995">
    <property type="entry name" value="HTH_MARR_2"/>
    <property type="match status" value="1"/>
</dbReference>
<dbReference type="PANTHER" id="PTHR33164">
    <property type="entry name" value="TRANSCRIPTIONAL REGULATOR, MARR FAMILY"/>
    <property type="match status" value="1"/>
</dbReference>
<dbReference type="RefSeq" id="WP_358642720.1">
    <property type="nucleotide sequence ID" value="NZ_JBFACG010000019.1"/>
</dbReference>
<name>A0ABW8LRE9_9ACTN</name>
<dbReference type="InterPro" id="IPR036388">
    <property type="entry name" value="WH-like_DNA-bd_sf"/>
</dbReference>